<dbReference type="AlphaFoldDB" id="X1RMC0"/>
<name>X1RMC0_9ZZZZ</name>
<proteinExistence type="predicted"/>
<accession>X1RMC0</accession>
<sequence length="35" mass="4193">KYGTKIIEEMFQIISIERQIIDRKNTPPMLFLIVN</sequence>
<dbReference type="EMBL" id="BARW01005652">
    <property type="protein sequence ID" value="GAI81788.1"/>
    <property type="molecule type" value="Genomic_DNA"/>
</dbReference>
<feature type="non-terminal residue" evidence="1">
    <location>
        <position position="1"/>
    </location>
</feature>
<reference evidence="1" key="1">
    <citation type="journal article" date="2014" name="Front. Microbiol.">
        <title>High frequency of phylogenetically diverse reductive dehalogenase-homologous genes in deep subseafloor sedimentary metagenomes.</title>
        <authorList>
            <person name="Kawai M."/>
            <person name="Futagami T."/>
            <person name="Toyoda A."/>
            <person name="Takaki Y."/>
            <person name="Nishi S."/>
            <person name="Hori S."/>
            <person name="Arai W."/>
            <person name="Tsubouchi T."/>
            <person name="Morono Y."/>
            <person name="Uchiyama I."/>
            <person name="Ito T."/>
            <person name="Fujiyama A."/>
            <person name="Inagaki F."/>
            <person name="Takami H."/>
        </authorList>
    </citation>
    <scope>NUCLEOTIDE SEQUENCE</scope>
    <source>
        <strain evidence="1">Expedition CK06-06</strain>
    </source>
</reference>
<evidence type="ECO:0000313" key="1">
    <source>
        <dbReference type="EMBL" id="GAI81788.1"/>
    </source>
</evidence>
<protein>
    <submittedName>
        <fullName evidence="1">Uncharacterized protein</fullName>
    </submittedName>
</protein>
<comment type="caution">
    <text evidence="1">The sequence shown here is derived from an EMBL/GenBank/DDBJ whole genome shotgun (WGS) entry which is preliminary data.</text>
</comment>
<gene>
    <name evidence="1" type="ORF">S12H4_12135</name>
</gene>
<organism evidence="1">
    <name type="scientific">marine sediment metagenome</name>
    <dbReference type="NCBI Taxonomy" id="412755"/>
    <lineage>
        <taxon>unclassified sequences</taxon>
        <taxon>metagenomes</taxon>
        <taxon>ecological metagenomes</taxon>
    </lineage>
</organism>